<accession>A0A560JKR8</accession>
<reference evidence="2 3" key="1">
    <citation type="submission" date="2019-06" db="EMBL/GenBank/DDBJ databases">
        <title>Genomic Encyclopedia of Type Strains, Phase IV (KMG-V): Genome sequencing to study the core and pangenomes of soil and plant-associated prokaryotes.</title>
        <authorList>
            <person name="Whitman W."/>
        </authorList>
    </citation>
    <scope>NUCLEOTIDE SEQUENCE [LARGE SCALE GENOMIC DNA]</scope>
    <source>
        <strain evidence="2 3">BR 10556</strain>
    </source>
</reference>
<keyword evidence="3" id="KW-1185">Reference proteome</keyword>
<evidence type="ECO:0000313" key="2">
    <source>
        <dbReference type="EMBL" id="TWB71139.1"/>
    </source>
</evidence>
<comment type="caution">
    <text evidence="2">The sequence shown here is derived from an EMBL/GenBank/DDBJ whole genome shotgun (WGS) entry which is preliminary data.</text>
</comment>
<proteinExistence type="predicted"/>
<name>A0A560JKR8_9BRAD</name>
<dbReference type="OrthoDB" id="8245143at2"/>
<protein>
    <submittedName>
        <fullName evidence="2">Uncharacterized protein</fullName>
    </submittedName>
</protein>
<feature type="coiled-coil region" evidence="1">
    <location>
        <begin position="1"/>
        <end position="31"/>
    </location>
</feature>
<sequence length="75" mass="8853">MKEMQAQLELLRAQIDECERLQKTAKNQIKRDTFTRLLARYRAIAVELERAIAIMPPARGTFLDRKTKEPRPKEQ</sequence>
<dbReference type="EMBL" id="VITW01000007">
    <property type="protein sequence ID" value="TWB71139.1"/>
    <property type="molecule type" value="Genomic_DNA"/>
</dbReference>
<dbReference type="RefSeq" id="WP_080135823.1">
    <property type="nucleotide sequence ID" value="NZ_LWIG01000010.1"/>
</dbReference>
<evidence type="ECO:0000256" key="1">
    <source>
        <dbReference type="SAM" id="Coils"/>
    </source>
</evidence>
<dbReference type="Proteomes" id="UP000315914">
    <property type="component" value="Unassembled WGS sequence"/>
</dbReference>
<keyword evidence="1" id="KW-0175">Coiled coil</keyword>
<evidence type="ECO:0000313" key="3">
    <source>
        <dbReference type="Proteomes" id="UP000315914"/>
    </source>
</evidence>
<dbReference type="AlphaFoldDB" id="A0A560JKR8"/>
<gene>
    <name evidence="2" type="ORF">FBZ95_107121</name>
</gene>
<organism evidence="2 3">
    <name type="scientific">Bradyrhizobium sacchari</name>
    <dbReference type="NCBI Taxonomy" id="1399419"/>
    <lineage>
        <taxon>Bacteria</taxon>
        <taxon>Pseudomonadati</taxon>
        <taxon>Pseudomonadota</taxon>
        <taxon>Alphaproteobacteria</taxon>
        <taxon>Hyphomicrobiales</taxon>
        <taxon>Nitrobacteraceae</taxon>
        <taxon>Bradyrhizobium</taxon>
    </lineage>
</organism>